<reference evidence="1 2" key="1">
    <citation type="submission" date="2018-06" db="EMBL/GenBank/DDBJ databases">
        <title>Streptacidiphilus pinicola sp. nov., isolated from pine grove soil.</title>
        <authorList>
            <person name="Roh S.G."/>
            <person name="Park S."/>
            <person name="Kim M.-K."/>
            <person name="Yun B.-R."/>
            <person name="Park J."/>
            <person name="Kim M.J."/>
            <person name="Kim Y.S."/>
            <person name="Kim S.B."/>
        </authorList>
    </citation>
    <scope>NUCLEOTIDE SEQUENCE [LARGE SCALE GENOMIC DNA]</scope>
    <source>
        <strain evidence="1 2">MMS16-CNU450</strain>
    </source>
</reference>
<evidence type="ECO:0000313" key="2">
    <source>
        <dbReference type="Proteomes" id="UP000248889"/>
    </source>
</evidence>
<dbReference type="RefSeq" id="WP_111500602.1">
    <property type="nucleotide sequence ID" value="NZ_QKYN01000038.1"/>
</dbReference>
<gene>
    <name evidence="1" type="ORF">DN069_10320</name>
</gene>
<dbReference type="InterPro" id="IPR046193">
    <property type="entry name" value="DUF6221"/>
</dbReference>
<accession>A0A2X0KFL5</accession>
<dbReference type="AlphaFoldDB" id="A0A2X0KFL5"/>
<dbReference type="Pfam" id="PF19730">
    <property type="entry name" value="DUF6221"/>
    <property type="match status" value="1"/>
</dbReference>
<proteinExistence type="predicted"/>
<organism evidence="1 2">
    <name type="scientific">Streptacidiphilus pinicola</name>
    <dbReference type="NCBI Taxonomy" id="2219663"/>
    <lineage>
        <taxon>Bacteria</taxon>
        <taxon>Bacillati</taxon>
        <taxon>Actinomycetota</taxon>
        <taxon>Actinomycetes</taxon>
        <taxon>Kitasatosporales</taxon>
        <taxon>Streptomycetaceae</taxon>
        <taxon>Streptacidiphilus</taxon>
    </lineage>
</organism>
<name>A0A2X0KFL5_9ACTN</name>
<dbReference type="OrthoDB" id="3855048at2"/>
<dbReference type="EMBL" id="QKYN01000038">
    <property type="protein sequence ID" value="RAG85640.1"/>
    <property type="molecule type" value="Genomic_DNA"/>
</dbReference>
<keyword evidence="2" id="KW-1185">Reference proteome</keyword>
<sequence>MTEHPAVAFLRAAQGVAEERARAAEEPAPLLWPTHPVEFLLAGQEVTTPETRAAEAHIRLHLPDAVLRRIEAERGILADHARVDRRCAVCADAGGPLEWPCPTVLGLARAWGWDAADEAGQAG</sequence>
<evidence type="ECO:0000313" key="1">
    <source>
        <dbReference type="EMBL" id="RAG85640.1"/>
    </source>
</evidence>
<protein>
    <submittedName>
        <fullName evidence="1">Uncharacterized protein</fullName>
    </submittedName>
</protein>
<comment type="caution">
    <text evidence="1">The sequence shown here is derived from an EMBL/GenBank/DDBJ whole genome shotgun (WGS) entry which is preliminary data.</text>
</comment>
<dbReference type="Proteomes" id="UP000248889">
    <property type="component" value="Unassembled WGS sequence"/>
</dbReference>